<gene>
    <name evidence="1" type="ORF">QM524_15350</name>
</gene>
<reference evidence="1 2" key="1">
    <citation type="submission" date="2023-05" db="EMBL/GenBank/DDBJ databases">
        <title>Novel species of genus Flectobacillus isolated from stream in China.</title>
        <authorList>
            <person name="Lu H."/>
        </authorList>
    </citation>
    <scope>NUCLEOTIDE SEQUENCE [LARGE SCALE GENOMIC DNA]</scope>
    <source>
        <strain evidence="1 2">KCTC 42575</strain>
    </source>
</reference>
<sequence length="91" mass="10303">MNNNIPGLKINETDFKSPNGKIGKIAVLLYTGSGEPSKILDFAVQQYVGTKPYYELIDAHLDNPWMRVIISDHLNELSQEDFDITKHKLEA</sequence>
<comment type="caution">
    <text evidence="1">The sequence shown here is derived from an EMBL/GenBank/DDBJ whole genome shotgun (WGS) entry which is preliminary data.</text>
</comment>
<organism evidence="1 2">
    <name type="scientific">Flectobacillus roseus</name>
    <dbReference type="NCBI Taxonomy" id="502259"/>
    <lineage>
        <taxon>Bacteria</taxon>
        <taxon>Pseudomonadati</taxon>
        <taxon>Bacteroidota</taxon>
        <taxon>Cytophagia</taxon>
        <taxon>Cytophagales</taxon>
        <taxon>Flectobacillaceae</taxon>
        <taxon>Flectobacillus</taxon>
    </lineage>
</organism>
<dbReference type="Proteomes" id="UP001236507">
    <property type="component" value="Unassembled WGS sequence"/>
</dbReference>
<accession>A0ABT6YAM0</accession>
<evidence type="ECO:0000313" key="1">
    <source>
        <dbReference type="EMBL" id="MDI9860590.1"/>
    </source>
</evidence>
<protein>
    <submittedName>
        <fullName evidence="1">Uncharacterized protein</fullName>
    </submittedName>
</protein>
<keyword evidence="2" id="KW-1185">Reference proteome</keyword>
<proteinExistence type="predicted"/>
<evidence type="ECO:0000313" key="2">
    <source>
        <dbReference type="Proteomes" id="UP001236507"/>
    </source>
</evidence>
<dbReference type="EMBL" id="JASHIF010000012">
    <property type="protein sequence ID" value="MDI9860590.1"/>
    <property type="molecule type" value="Genomic_DNA"/>
</dbReference>
<dbReference type="RefSeq" id="WP_095166977.1">
    <property type="nucleotide sequence ID" value="NZ_JASHIF010000012.1"/>
</dbReference>
<name>A0ABT6YAM0_9BACT</name>